<evidence type="ECO:0000313" key="1">
    <source>
        <dbReference type="EMBL" id="KAJ8904748.1"/>
    </source>
</evidence>
<gene>
    <name evidence="1" type="ORF">NDN08_001264</name>
</gene>
<dbReference type="EMBL" id="JAMWBK010000005">
    <property type="protein sequence ID" value="KAJ8904748.1"/>
    <property type="molecule type" value="Genomic_DNA"/>
</dbReference>
<sequence>MGWVYINAVKRFKGSMGVHGVTGNSMDRRIFFALAVALVACVLEVPVQGSVCTDFAFPEVNTYFGSGKPFREVDGEIRDRPAERVFYADIANCPKLRLDDGTRVGRVCIRTRTDNKTGKRCIRFNFFMKEDFKLIKSKAGITEDCSDLPSTGKYQKVKKTKRGADPSMIDICFDEIDTTESCCEQTKCAVVKAVVISPDEKNFAATIDDRRCGYPGAQNPVGTCSMEIRCLNLIEYQEQTTEEGVTMLGTVGSDYMKLVEDGFRTERNYMYSYEGRDVMIGTDNVELFLALPDAEEELPDEDRTEDNSKLVFGRGGDDIVNFLFTNQNPSKIYLQTGDDRAEGAYGDYNVFSGGKGYDILWNRPGEGINYYFEYIGPPPEAGGDEEGS</sequence>
<evidence type="ECO:0000313" key="2">
    <source>
        <dbReference type="Proteomes" id="UP001157974"/>
    </source>
</evidence>
<comment type="caution">
    <text evidence="1">The sequence shown here is derived from an EMBL/GenBank/DDBJ whole genome shotgun (WGS) entry which is preliminary data.</text>
</comment>
<proteinExistence type="predicted"/>
<protein>
    <recommendedName>
        <fullName evidence="3">Pherophorin domain-containing protein</fullName>
    </recommendedName>
</protein>
<dbReference type="Proteomes" id="UP001157974">
    <property type="component" value="Unassembled WGS sequence"/>
</dbReference>
<dbReference type="AlphaFoldDB" id="A0AAV8UUH2"/>
<evidence type="ECO:0008006" key="3">
    <source>
        <dbReference type="Google" id="ProtNLM"/>
    </source>
</evidence>
<organism evidence="1 2">
    <name type="scientific">Rhodosorus marinus</name>
    <dbReference type="NCBI Taxonomy" id="101924"/>
    <lineage>
        <taxon>Eukaryota</taxon>
        <taxon>Rhodophyta</taxon>
        <taxon>Stylonematophyceae</taxon>
        <taxon>Stylonematales</taxon>
        <taxon>Stylonemataceae</taxon>
        <taxon>Rhodosorus</taxon>
    </lineage>
</organism>
<accession>A0AAV8UUH2</accession>
<name>A0AAV8UUH2_9RHOD</name>
<reference evidence="1 2" key="1">
    <citation type="journal article" date="2023" name="Nat. Commun.">
        <title>Origin of minicircular mitochondrial genomes in red algae.</title>
        <authorList>
            <person name="Lee Y."/>
            <person name="Cho C.H."/>
            <person name="Lee Y.M."/>
            <person name="Park S.I."/>
            <person name="Yang J.H."/>
            <person name="West J.A."/>
            <person name="Bhattacharya D."/>
            <person name="Yoon H.S."/>
        </authorList>
    </citation>
    <scope>NUCLEOTIDE SEQUENCE [LARGE SCALE GENOMIC DNA]</scope>
    <source>
        <strain evidence="1 2">CCMP1338</strain>
        <tissue evidence="1">Whole cell</tissue>
    </source>
</reference>
<keyword evidence="2" id="KW-1185">Reference proteome</keyword>